<comment type="catalytic activity">
    <reaction evidence="1">
        <text>(7,8-dihydropterin-6-yl)methyl diphosphate + 4-aminobenzoate = 7,8-dihydropteroate + diphosphate</text>
        <dbReference type="Rhea" id="RHEA:19949"/>
        <dbReference type="ChEBI" id="CHEBI:17836"/>
        <dbReference type="ChEBI" id="CHEBI:17839"/>
        <dbReference type="ChEBI" id="CHEBI:33019"/>
        <dbReference type="ChEBI" id="CHEBI:72950"/>
        <dbReference type="EC" id="2.5.1.15"/>
    </reaction>
</comment>
<dbReference type="HOGENOM" id="CLU_008023_0_3_6"/>
<evidence type="ECO:0000256" key="1">
    <source>
        <dbReference type="ARBA" id="ARBA00000012"/>
    </source>
</evidence>
<dbReference type="PROSITE" id="PS50972">
    <property type="entry name" value="PTERIN_BINDING"/>
    <property type="match status" value="1"/>
</dbReference>
<dbReference type="GO" id="GO:0046656">
    <property type="term" value="P:folic acid biosynthetic process"/>
    <property type="evidence" value="ECO:0007669"/>
    <property type="project" value="UniProtKB-KW"/>
</dbReference>
<dbReference type="SMR" id="A9KGE4"/>
<dbReference type="Gene3D" id="3.20.20.20">
    <property type="entry name" value="Dihydropteroate synthase-like"/>
    <property type="match status" value="1"/>
</dbReference>
<evidence type="ECO:0000259" key="9">
    <source>
        <dbReference type="PROSITE" id="PS50972"/>
    </source>
</evidence>
<gene>
    <name evidence="10" type="primary">folP</name>
    <name evidence="10" type="ordered locus">CBUD_1439</name>
</gene>
<reference evidence="10 11" key="1">
    <citation type="journal article" date="2009" name="Infect. Immun.">
        <title>Comparative genomics reveal extensive transposon-mediated genomic plasticity and diversity among potential effector proteins within the genus Coxiella.</title>
        <authorList>
            <person name="Beare P.A."/>
            <person name="Unsworth N."/>
            <person name="Andoh M."/>
            <person name="Voth D.E."/>
            <person name="Omsland A."/>
            <person name="Gilk S.D."/>
            <person name="Williams K.P."/>
            <person name="Sobral B.W."/>
            <person name="Kupko J.J.III."/>
            <person name="Porcella S.F."/>
            <person name="Samuel J.E."/>
            <person name="Heinzen R.A."/>
        </authorList>
    </citation>
    <scope>NUCLEOTIDE SEQUENCE [LARGE SCALE GENOMIC DNA]</scope>
    <source>
        <strain evidence="10 11">Dugway 5J108-111</strain>
    </source>
</reference>
<dbReference type="KEGG" id="cbd:CBUD_1439"/>
<comment type="cofactor">
    <cofactor evidence="2">
        <name>Mg(2+)</name>
        <dbReference type="ChEBI" id="CHEBI:18420"/>
    </cofactor>
</comment>
<dbReference type="GO" id="GO:0046872">
    <property type="term" value="F:metal ion binding"/>
    <property type="evidence" value="ECO:0007669"/>
    <property type="project" value="UniProtKB-KW"/>
</dbReference>
<evidence type="ECO:0000256" key="6">
    <source>
        <dbReference type="ARBA" id="ARBA00022723"/>
    </source>
</evidence>
<dbReference type="InterPro" id="IPR006390">
    <property type="entry name" value="DHP_synth_dom"/>
</dbReference>
<dbReference type="RefSeq" id="WP_010958171.1">
    <property type="nucleotide sequence ID" value="NC_009727.1"/>
</dbReference>
<dbReference type="GO" id="GO:0046654">
    <property type="term" value="P:tetrahydrofolate biosynthetic process"/>
    <property type="evidence" value="ECO:0007669"/>
    <property type="project" value="TreeGrafter"/>
</dbReference>
<keyword evidence="7" id="KW-0460">Magnesium</keyword>
<dbReference type="CDD" id="cd00739">
    <property type="entry name" value="DHPS"/>
    <property type="match status" value="1"/>
</dbReference>
<keyword evidence="8" id="KW-0289">Folate biosynthesis</keyword>
<dbReference type="InterPro" id="IPR011005">
    <property type="entry name" value="Dihydropteroate_synth-like_sf"/>
</dbReference>
<comment type="pathway">
    <text evidence="3">Cofactor biosynthesis; tetrahydrofolate biosynthesis; 7,8-dihydrofolate from 2-amino-4-hydroxy-6-hydroxymethyl-7,8-dihydropteridine diphosphate and 4-aminobenzoate: step 1/2.</text>
</comment>
<sequence>MMSKEAFFLKQSFHLRLRDDKRIVFSEPAVMGIINVSPNSFYHPHLDLNSALRTAEKMVDEGADILDIGGEATNPFVDIKTDSPSTQIELDRLLPVIDAIKKRFPQLISVDTSRPRVMREAVNTGADMINDQRALQLDDALTTVSALKTPVCLMHFPSETRKPGSTTHFYFLQSVKKELQESIQRCKKAGISEDRIIIDPGFGQGNYGKNVSENFYLLNKLPEFVAMGLPVLSGWSRKSMIGDVLNQPPENRLFGSIAADVLAVYHGASIIRTHDVKATREAIKIATYTRSVDTIEE</sequence>
<evidence type="ECO:0000256" key="4">
    <source>
        <dbReference type="ARBA" id="ARBA00012458"/>
    </source>
</evidence>
<evidence type="ECO:0000256" key="3">
    <source>
        <dbReference type="ARBA" id="ARBA00004763"/>
    </source>
</evidence>
<dbReference type="Pfam" id="PF00809">
    <property type="entry name" value="Pterin_bind"/>
    <property type="match status" value="1"/>
</dbReference>
<evidence type="ECO:0000313" key="11">
    <source>
        <dbReference type="Proteomes" id="UP000008555"/>
    </source>
</evidence>
<dbReference type="InterPro" id="IPR000489">
    <property type="entry name" value="Pterin-binding_dom"/>
</dbReference>
<name>A9KGE4_COXBN</name>
<accession>A9KGE4</accession>
<dbReference type="EC" id="2.5.1.15" evidence="4"/>
<dbReference type="InterPro" id="IPR045031">
    <property type="entry name" value="DHP_synth-like"/>
</dbReference>
<dbReference type="GO" id="GO:0005829">
    <property type="term" value="C:cytosol"/>
    <property type="evidence" value="ECO:0007669"/>
    <property type="project" value="TreeGrafter"/>
</dbReference>
<dbReference type="SUPFAM" id="SSF51717">
    <property type="entry name" value="Dihydropteroate synthetase-like"/>
    <property type="match status" value="1"/>
</dbReference>
<dbReference type="PANTHER" id="PTHR20941">
    <property type="entry name" value="FOLATE SYNTHESIS PROTEINS"/>
    <property type="match status" value="1"/>
</dbReference>
<evidence type="ECO:0000313" key="10">
    <source>
        <dbReference type="EMBL" id="ABS77256.2"/>
    </source>
</evidence>
<dbReference type="NCBIfam" id="TIGR01496">
    <property type="entry name" value="DHPS"/>
    <property type="match status" value="1"/>
</dbReference>
<evidence type="ECO:0000256" key="2">
    <source>
        <dbReference type="ARBA" id="ARBA00001946"/>
    </source>
</evidence>
<dbReference type="AlphaFoldDB" id="A9KGE4"/>
<dbReference type="EMBL" id="CP000733">
    <property type="protein sequence ID" value="ABS77256.2"/>
    <property type="molecule type" value="Genomic_DNA"/>
</dbReference>
<organism evidence="10 11">
    <name type="scientific">Coxiella burnetii (strain Dugway 5J108-111)</name>
    <dbReference type="NCBI Taxonomy" id="434922"/>
    <lineage>
        <taxon>Bacteria</taxon>
        <taxon>Pseudomonadati</taxon>
        <taxon>Pseudomonadota</taxon>
        <taxon>Gammaproteobacteria</taxon>
        <taxon>Legionellales</taxon>
        <taxon>Coxiellaceae</taxon>
        <taxon>Coxiella</taxon>
    </lineage>
</organism>
<dbReference type="PROSITE" id="PS00793">
    <property type="entry name" value="DHPS_2"/>
    <property type="match status" value="1"/>
</dbReference>
<dbReference type="PANTHER" id="PTHR20941:SF1">
    <property type="entry name" value="FOLIC ACID SYNTHESIS PROTEIN FOL1"/>
    <property type="match status" value="1"/>
</dbReference>
<evidence type="ECO:0000256" key="7">
    <source>
        <dbReference type="ARBA" id="ARBA00022842"/>
    </source>
</evidence>
<evidence type="ECO:0000256" key="8">
    <source>
        <dbReference type="ARBA" id="ARBA00022909"/>
    </source>
</evidence>
<evidence type="ECO:0000256" key="5">
    <source>
        <dbReference type="ARBA" id="ARBA00022679"/>
    </source>
</evidence>
<keyword evidence="5 10" id="KW-0808">Transferase</keyword>
<dbReference type="GO" id="GO:0004156">
    <property type="term" value="F:dihydropteroate synthase activity"/>
    <property type="evidence" value="ECO:0007669"/>
    <property type="project" value="UniProtKB-EC"/>
</dbReference>
<keyword evidence="6" id="KW-0479">Metal-binding</keyword>
<dbReference type="Proteomes" id="UP000008555">
    <property type="component" value="Chromosome"/>
</dbReference>
<proteinExistence type="predicted"/>
<feature type="domain" description="Pterin-binding" evidence="9">
    <location>
        <begin position="28"/>
        <end position="284"/>
    </location>
</feature>
<protein>
    <recommendedName>
        <fullName evidence="4">dihydropteroate synthase</fullName>
        <ecNumber evidence="4">2.5.1.15</ecNumber>
    </recommendedName>
</protein>